<dbReference type="Proteomes" id="UP000821865">
    <property type="component" value="Chromosome 10"/>
</dbReference>
<keyword evidence="2" id="KW-1185">Reference proteome</keyword>
<evidence type="ECO:0000313" key="2">
    <source>
        <dbReference type="Proteomes" id="UP000821865"/>
    </source>
</evidence>
<proteinExistence type="predicted"/>
<protein>
    <submittedName>
        <fullName evidence="1">Uncharacterized protein</fullName>
    </submittedName>
</protein>
<sequence length="200" mass="22419">MPDKCTTRGGVYRLCFTGRQVDWYYDADRGRCVATTEDKYAVCNDNPPSFTTEIDCRTQCLYTAGQGAECGKPPVVVRCEAMHMRVVPHFFNPASGACKPWDFPNGACPNATFHTKAECEVKCRTPGAAQGPDCQRPSEERACDATEMKYPYIYTSELHRKGACIENLDLTYNHHRCHNSLNTFTTKEQCESLCYIIGNG</sequence>
<evidence type="ECO:0000313" key="1">
    <source>
        <dbReference type="EMBL" id="KAH7974937.1"/>
    </source>
</evidence>
<name>A0ACB8DQZ1_DERSI</name>
<dbReference type="EMBL" id="CM023479">
    <property type="protein sequence ID" value="KAH7974937.1"/>
    <property type="molecule type" value="Genomic_DNA"/>
</dbReference>
<reference evidence="1" key="1">
    <citation type="submission" date="2020-05" db="EMBL/GenBank/DDBJ databases">
        <title>Large-scale comparative analyses of tick genomes elucidate their genetic diversity and vector capacities.</title>
        <authorList>
            <person name="Jia N."/>
            <person name="Wang J."/>
            <person name="Shi W."/>
            <person name="Du L."/>
            <person name="Sun Y."/>
            <person name="Zhan W."/>
            <person name="Jiang J."/>
            <person name="Wang Q."/>
            <person name="Zhang B."/>
            <person name="Ji P."/>
            <person name="Sakyi L.B."/>
            <person name="Cui X."/>
            <person name="Yuan T."/>
            <person name="Jiang B."/>
            <person name="Yang W."/>
            <person name="Lam T.T.-Y."/>
            <person name="Chang Q."/>
            <person name="Ding S."/>
            <person name="Wang X."/>
            <person name="Zhu J."/>
            <person name="Ruan X."/>
            <person name="Zhao L."/>
            <person name="Wei J."/>
            <person name="Que T."/>
            <person name="Du C."/>
            <person name="Cheng J."/>
            <person name="Dai P."/>
            <person name="Han X."/>
            <person name="Huang E."/>
            <person name="Gao Y."/>
            <person name="Liu J."/>
            <person name="Shao H."/>
            <person name="Ye R."/>
            <person name="Li L."/>
            <person name="Wei W."/>
            <person name="Wang X."/>
            <person name="Wang C."/>
            <person name="Yang T."/>
            <person name="Huo Q."/>
            <person name="Li W."/>
            <person name="Guo W."/>
            <person name="Chen H."/>
            <person name="Zhou L."/>
            <person name="Ni X."/>
            <person name="Tian J."/>
            <person name="Zhou Y."/>
            <person name="Sheng Y."/>
            <person name="Liu T."/>
            <person name="Pan Y."/>
            <person name="Xia L."/>
            <person name="Li J."/>
            <person name="Zhao F."/>
            <person name="Cao W."/>
        </authorList>
    </citation>
    <scope>NUCLEOTIDE SEQUENCE</scope>
    <source>
        <strain evidence="1">Dsil-2018</strain>
    </source>
</reference>
<organism evidence="1 2">
    <name type="scientific">Dermacentor silvarum</name>
    <name type="common">Tick</name>
    <dbReference type="NCBI Taxonomy" id="543639"/>
    <lineage>
        <taxon>Eukaryota</taxon>
        <taxon>Metazoa</taxon>
        <taxon>Ecdysozoa</taxon>
        <taxon>Arthropoda</taxon>
        <taxon>Chelicerata</taxon>
        <taxon>Arachnida</taxon>
        <taxon>Acari</taxon>
        <taxon>Parasitiformes</taxon>
        <taxon>Ixodida</taxon>
        <taxon>Ixodoidea</taxon>
        <taxon>Ixodidae</taxon>
        <taxon>Rhipicephalinae</taxon>
        <taxon>Dermacentor</taxon>
    </lineage>
</organism>
<gene>
    <name evidence="1" type="ORF">HPB49_021736</name>
</gene>
<comment type="caution">
    <text evidence="1">The sequence shown here is derived from an EMBL/GenBank/DDBJ whole genome shotgun (WGS) entry which is preliminary data.</text>
</comment>
<accession>A0ACB8DQZ1</accession>